<dbReference type="RefSeq" id="WP_320216405.1">
    <property type="nucleotide sequence ID" value="NZ_JAVIIS010000038.1"/>
</dbReference>
<accession>A0ABU4X596</accession>
<keyword evidence="1" id="KW-0472">Membrane</keyword>
<feature type="transmembrane region" description="Helical" evidence="1">
    <location>
        <begin position="130"/>
        <end position="152"/>
    </location>
</feature>
<comment type="caution">
    <text evidence="2">The sequence shown here is derived from an EMBL/GenBank/DDBJ whole genome shotgun (WGS) entry which is preliminary data.</text>
</comment>
<gene>
    <name evidence="2" type="ORF">RFM51_22680</name>
</gene>
<keyword evidence="1" id="KW-0812">Transmembrane</keyword>
<evidence type="ECO:0000313" key="3">
    <source>
        <dbReference type="Proteomes" id="UP001272097"/>
    </source>
</evidence>
<keyword evidence="3" id="KW-1185">Reference proteome</keyword>
<evidence type="ECO:0000256" key="1">
    <source>
        <dbReference type="SAM" id="Phobius"/>
    </source>
</evidence>
<dbReference type="Proteomes" id="UP001272097">
    <property type="component" value="Unassembled WGS sequence"/>
</dbReference>
<proteinExistence type="predicted"/>
<organism evidence="2 3">
    <name type="scientific">Mesorhizobium australafricanum</name>
    <dbReference type="NCBI Taxonomy" id="3072311"/>
    <lineage>
        <taxon>Bacteria</taxon>
        <taxon>Pseudomonadati</taxon>
        <taxon>Pseudomonadota</taxon>
        <taxon>Alphaproteobacteria</taxon>
        <taxon>Hyphomicrobiales</taxon>
        <taxon>Phyllobacteriaceae</taxon>
        <taxon>Mesorhizobium</taxon>
    </lineage>
</organism>
<sequence>MRTAVPSFTGGEAHLIVKLKTKIGLLSFPKTLVNAKPKKNQCAALDGPTLAAVSPSARKENIGTSNKPFARIAHGASTIAAASVWALLGAVKRRRTTNCPPERKMRGLTSALRATQSVENSYEELLLIEFSGTSGILLLNGVVFGSCSLVVIRN</sequence>
<evidence type="ECO:0000313" key="2">
    <source>
        <dbReference type="EMBL" id="MDX8442400.1"/>
    </source>
</evidence>
<keyword evidence="1" id="KW-1133">Transmembrane helix</keyword>
<reference evidence="2 3" key="1">
    <citation type="submission" date="2023-08" db="EMBL/GenBank/DDBJ databases">
        <title>Implementing the SeqCode for naming new Mesorhizobium species isolated from Vachellia karroo root nodules.</title>
        <authorList>
            <person name="Van Lill M."/>
        </authorList>
    </citation>
    <scope>NUCLEOTIDE SEQUENCE [LARGE SCALE GENOMIC DNA]</scope>
    <source>
        <strain evidence="2 3">VK3E</strain>
    </source>
</reference>
<protein>
    <submittedName>
        <fullName evidence="2">Uncharacterized protein</fullName>
    </submittedName>
</protein>
<dbReference type="EMBL" id="JAVIIS010000038">
    <property type="protein sequence ID" value="MDX8442400.1"/>
    <property type="molecule type" value="Genomic_DNA"/>
</dbReference>
<name>A0ABU4X596_9HYPH</name>